<sequence length="89" mass="10186">MKQANEKTRVLTVPDSIQFATCLWVKEALGVSDIEFHTFDDGKGKNYEEKAVSLLRFEDYAGHIVDDAEIDSVRRLVRIKPELDQGQLF</sequence>
<accession>A0A327JGQ3</accession>
<organism evidence="1 2">
    <name type="scientific">Rhodobium orientis</name>
    <dbReference type="NCBI Taxonomy" id="34017"/>
    <lineage>
        <taxon>Bacteria</taxon>
        <taxon>Pseudomonadati</taxon>
        <taxon>Pseudomonadota</taxon>
        <taxon>Alphaproteobacteria</taxon>
        <taxon>Hyphomicrobiales</taxon>
        <taxon>Rhodobiaceae</taxon>
        <taxon>Rhodobium</taxon>
    </lineage>
</organism>
<protein>
    <submittedName>
        <fullName evidence="1">Uncharacterized protein</fullName>
    </submittedName>
</protein>
<evidence type="ECO:0000313" key="2">
    <source>
        <dbReference type="Proteomes" id="UP000249299"/>
    </source>
</evidence>
<proteinExistence type="predicted"/>
<name>A0A327JGQ3_9HYPH</name>
<keyword evidence="2" id="KW-1185">Reference proteome</keyword>
<gene>
    <name evidence="1" type="ORF">CH339_19760</name>
</gene>
<reference evidence="1 2" key="1">
    <citation type="submission" date="2017-07" db="EMBL/GenBank/DDBJ databases">
        <title>Draft Genome Sequences of Select Purple Nonsulfur Bacteria.</title>
        <authorList>
            <person name="Lasarre B."/>
            <person name="Mckinlay J.B."/>
        </authorList>
    </citation>
    <scope>NUCLEOTIDE SEQUENCE [LARGE SCALE GENOMIC DNA]</scope>
    <source>
        <strain evidence="1 2">DSM 11290</strain>
    </source>
</reference>
<dbReference type="EMBL" id="NPEV01000056">
    <property type="protein sequence ID" value="RAI25111.1"/>
    <property type="molecule type" value="Genomic_DNA"/>
</dbReference>
<dbReference type="Proteomes" id="UP000249299">
    <property type="component" value="Unassembled WGS sequence"/>
</dbReference>
<evidence type="ECO:0000313" key="1">
    <source>
        <dbReference type="EMBL" id="RAI25111.1"/>
    </source>
</evidence>
<comment type="caution">
    <text evidence="1">The sequence shown here is derived from an EMBL/GenBank/DDBJ whole genome shotgun (WGS) entry which is preliminary data.</text>
</comment>
<dbReference type="AlphaFoldDB" id="A0A327JGQ3"/>